<organism evidence="1 3">
    <name type="scientific">Rhizophagus clarus</name>
    <dbReference type="NCBI Taxonomy" id="94130"/>
    <lineage>
        <taxon>Eukaryota</taxon>
        <taxon>Fungi</taxon>
        <taxon>Fungi incertae sedis</taxon>
        <taxon>Mucoromycota</taxon>
        <taxon>Glomeromycotina</taxon>
        <taxon>Glomeromycetes</taxon>
        <taxon>Glomerales</taxon>
        <taxon>Glomeraceae</taxon>
        <taxon>Rhizophagus</taxon>
    </lineage>
</organism>
<dbReference type="EMBL" id="BLAL01000311">
    <property type="protein sequence ID" value="GET02449.1"/>
    <property type="molecule type" value="Genomic_DNA"/>
</dbReference>
<evidence type="ECO:0000313" key="1">
    <source>
        <dbReference type="EMBL" id="GBC00131.1"/>
    </source>
</evidence>
<name>A0A2Z6RDX8_9GLOM</name>
<evidence type="ECO:0000313" key="3">
    <source>
        <dbReference type="Proteomes" id="UP000247702"/>
    </source>
</evidence>
<dbReference type="Proteomes" id="UP000247702">
    <property type="component" value="Unassembled WGS sequence"/>
</dbReference>
<proteinExistence type="predicted"/>
<evidence type="ECO:0000313" key="2">
    <source>
        <dbReference type="EMBL" id="GET02449.1"/>
    </source>
</evidence>
<accession>A0A2Z6RDX8</accession>
<dbReference type="EMBL" id="BEXD01003057">
    <property type="protein sequence ID" value="GBC00131.1"/>
    <property type="molecule type" value="Genomic_DNA"/>
</dbReference>
<dbReference type="AlphaFoldDB" id="A0A2Z6RDX8"/>
<keyword evidence="3" id="KW-1185">Reference proteome</keyword>
<sequence>MELKKCEVTLRKAIAKAESIELANKKLKLVLEKEEIAESIRFVVDEAEEESDSLKEYNNFSCNLAAILARGREVVAVRLLQHGNNCDVYLAKNGPWTSTDVKYIDKIEQCVKSLSKDAPMELEVVLKRKDVGNLFGLVLEYCSDKIDSRFEKLKGDIKKEIIYENQDQHIRSFMDYAKIDANNIDEVDE</sequence>
<gene>
    <name evidence="2" type="ORF">RCL2_002882800</name>
    <name evidence="1" type="ORF">RclHR1_03750030</name>
</gene>
<protein>
    <submittedName>
        <fullName evidence="1">Uncharacterized protein</fullName>
    </submittedName>
</protein>
<reference evidence="2" key="2">
    <citation type="submission" date="2019-10" db="EMBL/GenBank/DDBJ databases">
        <title>Conservation and host-specific expression of non-tandemly repeated heterogenous ribosome RNA gene in arbuscular mycorrhizal fungi.</title>
        <authorList>
            <person name="Maeda T."/>
            <person name="Kobayashi Y."/>
            <person name="Nakagawa T."/>
            <person name="Ezawa T."/>
            <person name="Yamaguchi K."/>
            <person name="Bino T."/>
            <person name="Nishimoto Y."/>
            <person name="Shigenobu S."/>
            <person name="Kawaguchi M."/>
        </authorList>
    </citation>
    <scope>NUCLEOTIDE SEQUENCE</scope>
    <source>
        <strain evidence="2">HR1</strain>
    </source>
</reference>
<reference evidence="1 3" key="1">
    <citation type="submission" date="2017-11" db="EMBL/GenBank/DDBJ databases">
        <title>The genome of Rhizophagus clarus HR1 reveals common genetic basis of auxotrophy among arbuscular mycorrhizal fungi.</title>
        <authorList>
            <person name="Kobayashi Y."/>
        </authorList>
    </citation>
    <scope>NUCLEOTIDE SEQUENCE [LARGE SCALE GENOMIC DNA]</scope>
    <source>
        <strain evidence="1 3">HR1</strain>
    </source>
</reference>
<comment type="caution">
    <text evidence="1">The sequence shown here is derived from an EMBL/GenBank/DDBJ whole genome shotgun (WGS) entry which is preliminary data.</text>
</comment>
<dbReference type="Proteomes" id="UP000615446">
    <property type="component" value="Unassembled WGS sequence"/>
</dbReference>